<dbReference type="AlphaFoldDB" id="A0A9W6T9I6"/>
<evidence type="ECO:0000313" key="2">
    <source>
        <dbReference type="Proteomes" id="UP001165083"/>
    </source>
</evidence>
<protein>
    <submittedName>
        <fullName evidence="1">Unnamed protein product</fullName>
    </submittedName>
</protein>
<reference evidence="1" key="1">
    <citation type="submission" date="2023-04" db="EMBL/GenBank/DDBJ databases">
        <title>Phytophthora lilii NBRC 32176.</title>
        <authorList>
            <person name="Ichikawa N."/>
            <person name="Sato H."/>
            <person name="Tonouchi N."/>
        </authorList>
    </citation>
    <scope>NUCLEOTIDE SEQUENCE</scope>
    <source>
        <strain evidence="1">NBRC 32176</strain>
    </source>
</reference>
<dbReference type="Proteomes" id="UP001165083">
    <property type="component" value="Unassembled WGS sequence"/>
</dbReference>
<name>A0A9W6T9I6_9STRA</name>
<gene>
    <name evidence="1" type="ORF">Plil01_000105400</name>
</gene>
<proteinExistence type="predicted"/>
<dbReference type="EMBL" id="BSXW01000034">
    <property type="protein sequence ID" value="GMF10223.1"/>
    <property type="molecule type" value="Genomic_DNA"/>
</dbReference>
<dbReference type="OrthoDB" id="116639at2759"/>
<evidence type="ECO:0000313" key="1">
    <source>
        <dbReference type="EMBL" id="GMF10223.1"/>
    </source>
</evidence>
<organism evidence="1 2">
    <name type="scientific">Phytophthora lilii</name>
    <dbReference type="NCBI Taxonomy" id="2077276"/>
    <lineage>
        <taxon>Eukaryota</taxon>
        <taxon>Sar</taxon>
        <taxon>Stramenopiles</taxon>
        <taxon>Oomycota</taxon>
        <taxon>Peronosporomycetes</taxon>
        <taxon>Peronosporales</taxon>
        <taxon>Peronosporaceae</taxon>
        <taxon>Phytophthora</taxon>
    </lineage>
</organism>
<comment type="caution">
    <text evidence="1">The sequence shown here is derived from an EMBL/GenBank/DDBJ whole genome shotgun (WGS) entry which is preliminary data.</text>
</comment>
<accession>A0A9W6T9I6</accession>
<sequence>MAAAGEAAEASGPGGDGLEALDDPALVLRLTEGQRHGRSLPYQITATLSTTPGPNPNAFTPVTSPTPPPALRALTLRRTSGKLPATGTKFLTPAFVGNWVQMAWCQIHNARVPDPLPSNVKILCSVAGIPAYANYEDPNHPWQQLRRKMPDRPCTFDPGNDPLQPISLRPQGLSRVTKVWRQLQGNPVGRSESSDLGFASWERGHWIPIGAIEHWLDDFAQEVGEDAAEFQAILAAWIEFDCARNLRADRYRQQVPHRYWD</sequence>
<keyword evidence="2" id="KW-1185">Reference proteome</keyword>